<evidence type="ECO:0000256" key="5">
    <source>
        <dbReference type="ARBA" id="ARBA00042398"/>
    </source>
</evidence>
<evidence type="ECO:0000256" key="12">
    <source>
        <dbReference type="PIRSR" id="PIRSR605502-1"/>
    </source>
</evidence>
<evidence type="ECO:0000256" key="1">
    <source>
        <dbReference type="ARBA" id="ARBA00010702"/>
    </source>
</evidence>
<evidence type="ECO:0000256" key="9">
    <source>
        <dbReference type="ARBA" id="ARBA00043187"/>
    </source>
</evidence>
<feature type="binding site" evidence="12">
    <location>
        <position position="91"/>
    </location>
    <ligand>
        <name>Mg(2+)</name>
        <dbReference type="ChEBI" id="CHEBI:18420"/>
        <label>1</label>
    </ligand>
</feature>
<evidence type="ECO:0000313" key="14">
    <source>
        <dbReference type="Proteomes" id="UP000816034"/>
    </source>
</evidence>
<dbReference type="RefSeq" id="XP_044548302.1">
    <property type="nucleotide sequence ID" value="XM_044694928.1"/>
</dbReference>
<keyword evidence="14" id="KW-1185">Reference proteome</keyword>
<comment type="cofactor">
    <cofactor evidence="12">
        <name>Mg(2+)</name>
        <dbReference type="ChEBI" id="CHEBI:18420"/>
    </cofactor>
    <text evidence="12">Binds 2 magnesium ions per subunit.</text>
</comment>
<proteinExistence type="inferred from homology"/>
<organism evidence="13 14">
    <name type="scientific">Naegleria lovaniensis</name>
    <name type="common">Amoeba</name>
    <dbReference type="NCBI Taxonomy" id="51637"/>
    <lineage>
        <taxon>Eukaryota</taxon>
        <taxon>Discoba</taxon>
        <taxon>Heterolobosea</taxon>
        <taxon>Tetramitia</taxon>
        <taxon>Eutetramitia</taxon>
        <taxon>Vahlkampfiidae</taxon>
        <taxon>Naegleria</taxon>
    </lineage>
</organism>
<dbReference type="AlphaFoldDB" id="A0AA88KK67"/>
<evidence type="ECO:0000256" key="10">
    <source>
        <dbReference type="ARBA" id="ARBA00043193"/>
    </source>
</evidence>
<dbReference type="Gene3D" id="1.10.4080.10">
    <property type="entry name" value="ADP-ribosylation/Crystallin J1"/>
    <property type="match status" value="1"/>
</dbReference>
<evidence type="ECO:0000256" key="4">
    <source>
        <dbReference type="ARBA" id="ARBA00041057"/>
    </source>
</evidence>
<evidence type="ECO:0000256" key="3">
    <source>
        <dbReference type="ARBA" id="ARBA00022801"/>
    </source>
</evidence>
<keyword evidence="3" id="KW-0378">Hydrolase</keyword>
<dbReference type="PANTHER" id="PTHR16222:SF24">
    <property type="entry name" value="ADP-RIBOSYLHYDROLASE ARH3"/>
    <property type="match status" value="1"/>
</dbReference>
<evidence type="ECO:0000256" key="2">
    <source>
        <dbReference type="ARBA" id="ARBA00012255"/>
    </source>
</evidence>
<feature type="binding site" evidence="12">
    <location>
        <position position="356"/>
    </location>
    <ligand>
        <name>Mg(2+)</name>
        <dbReference type="ChEBI" id="CHEBI:18420"/>
        <label>1</label>
    </ligand>
</feature>
<evidence type="ECO:0000256" key="11">
    <source>
        <dbReference type="ARBA" id="ARBA00049015"/>
    </source>
</evidence>
<evidence type="ECO:0000256" key="7">
    <source>
        <dbReference type="ARBA" id="ARBA00042722"/>
    </source>
</evidence>
<sequence length="535" mass="61155">MSNSTLSFENQIDQRQDIPLLEQANSHPMYYSMALTAIGATIGDALGSPFENKTKSEIQSMWLMKKSNHTASTGTHYVFPKQLCHSGLIYTDDTQMSISLIESYLINHHLDPIYIKTLWQALSKKDWFTWAGCPLSQYQFGGFRGTGRNFRESVNSLNEECDNDISQKTAGNGVAMRSWPCAIAACHVSLSPIEQIERLRQDVVMNGELTHKDILGIVPAYSVAWLTYQWIQGKLLHIETLDLIRVVIEETKQFEVWLSKFSKYEQQAKKRIYSTALEAILSFLKKTSSTPSKQELIDISLKSIVDICEMTTSQTVRGPHDGFAVASVTSALLHSIILRNEDFLICLKRVIDVGGDTDTVASMVGAMVGAYKGWSFTSNRNESSLQLSQQNSQKQFSYFVVQQVVGFEHLYEFYRHFIEWTLGMSHQDTNKIKKDYCGFLLQQEKHVTSVLLNLENSKRTPHYRATIVNDMVSKIGNSLMRERSKFHGSDEEFVKMVIPKYSNEIEWMNDWDLKKLYGMVFKKNQRGGTYGYDRR</sequence>
<keyword evidence="12" id="KW-0460">Magnesium</keyword>
<dbReference type="InterPro" id="IPR050792">
    <property type="entry name" value="ADP-ribosylglycohydrolase"/>
</dbReference>
<feature type="binding site" evidence="12">
    <location>
        <position position="359"/>
    </location>
    <ligand>
        <name>Mg(2+)</name>
        <dbReference type="ChEBI" id="CHEBI:18420"/>
        <label>1</label>
    </ligand>
</feature>
<evidence type="ECO:0000313" key="13">
    <source>
        <dbReference type="EMBL" id="KAG2382623.1"/>
    </source>
</evidence>
<feature type="binding site" evidence="12">
    <location>
        <position position="358"/>
    </location>
    <ligand>
        <name>Mg(2+)</name>
        <dbReference type="ChEBI" id="CHEBI:18420"/>
        <label>1</label>
    </ligand>
</feature>
<dbReference type="EMBL" id="PYSW02000023">
    <property type="protein sequence ID" value="KAG2382623.1"/>
    <property type="molecule type" value="Genomic_DNA"/>
</dbReference>
<comment type="caution">
    <text evidence="13">The sequence shown here is derived from an EMBL/GenBank/DDBJ whole genome shotgun (WGS) entry which is preliminary data.</text>
</comment>
<dbReference type="GO" id="GO:0004649">
    <property type="term" value="F:poly(ADP-ribose) glycohydrolase activity"/>
    <property type="evidence" value="ECO:0007669"/>
    <property type="project" value="UniProtKB-EC"/>
</dbReference>
<dbReference type="Pfam" id="PF03747">
    <property type="entry name" value="ADP_ribosyl_GH"/>
    <property type="match status" value="1"/>
</dbReference>
<reference evidence="13 14" key="1">
    <citation type="journal article" date="2018" name="BMC Genomics">
        <title>The genome of Naegleria lovaniensis, the basis for a comparative approach to unravel pathogenicity factors of the human pathogenic amoeba N. fowleri.</title>
        <authorList>
            <person name="Liechti N."/>
            <person name="Schurch N."/>
            <person name="Bruggmann R."/>
            <person name="Wittwer M."/>
        </authorList>
    </citation>
    <scope>NUCLEOTIDE SEQUENCE [LARGE SCALE GENOMIC DNA]</scope>
    <source>
        <strain evidence="13 14">ATCC 30569</strain>
    </source>
</reference>
<comment type="catalytic activity">
    <reaction evidence="11">
        <text>alpha-NAD(+) + H2O = ADP-D-ribose + nicotinamide + H(+)</text>
        <dbReference type="Rhea" id="RHEA:68792"/>
        <dbReference type="ChEBI" id="CHEBI:15377"/>
        <dbReference type="ChEBI" id="CHEBI:15378"/>
        <dbReference type="ChEBI" id="CHEBI:17154"/>
        <dbReference type="ChEBI" id="CHEBI:57967"/>
        <dbReference type="ChEBI" id="CHEBI:77017"/>
    </reaction>
</comment>
<dbReference type="PANTHER" id="PTHR16222">
    <property type="entry name" value="ADP-RIBOSYLGLYCOHYDROLASE"/>
    <property type="match status" value="1"/>
</dbReference>
<dbReference type="InterPro" id="IPR036705">
    <property type="entry name" value="Ribosyl_crysJ1_sf"/>
</dbReference>
<dbReference type="EC" id="3.2.1.143" evidence="2"/>
<dbReference type="GO" id="GO:0046872">
    <property type="term" value="F:metal ion binding"/>
    <property type="evidence" value="ECO:0007669"/>
    <property type="project" value="UniProtKB-KW"/>
</dbReference>
<dbReference type="InterPro" id="IPR005502">
    <property type="entry name" value="Ribosyl_crysJ1"/>
</dbReference>
<evidence type="ECO:0000256" key="6">
    <source>
        <dbReference type="ARBA" id="ARBA00042471"/>
    </source>
</evidence>
<dbReference type="GeneID" id="68097658"/>
<comment type="similarity">
    <text evidence="1">Belongs to the ADP-ribosylglycohydrolase family.</text>
</comment>
<feature type="binding site" evidence="12">
    <location>
        <position position="92"/>
    </location>
    <ligand>
        <name>Mg(2+)</name>
        <dbReference type="ChEBI" id="CHEBI:18420"/>
        <label>1</label>
    </ligand>
</feature>
<dbReference type="SUPFAM" id="SSF101478">
    <property type="entry name" value="ADP-ribosylglycohydrolase"/>
    <property type="match status" value="1"/>
</dbReference>
<feature type="binding site" evidence="12">
    <location>
        <position position="93"/>
    </location>
    <ligand>
        <name>Mg(2+)</name>
        <dbReference type="ChEBI" id="CHEBI:18420"/>
        <label>1</label>
    </ligand>
</feature>
<evidence type="ECO:0000256" key="8">
    <source>
        <dbReference type="ARBA" id="ARBA00042850"/>
    </source>
</evidence>
<gene>
    <name evidence="13" type="ORF">C9374_005203</name>
</gene>
<keyword evidence="12" id="KW-0479">Metal-binding</keyword>
<name>A0AA88KK67_NAELO</name>
<accession>A0AA88KK67</accession>
<dbReference type="Proteomes" id="UP000816034">
    <property type="component" value="Unassembled WGS sequence"/>
</dbReference>
<protein>
    <recommendedName>
        <fullName evidence="4">ADP-ribosylhydrolase ARH3</fullName>
        <ecNumber evidence="2">3.2.1.143</ecNumber>
    </recommendedName>
    <alternativeName>
        <fullName evidence="5">ADP-ribose glycohydrolase ARH3</fullName>
    </alternativeName>
    <alternativeName>
        <fullName evidence="6">ADP-ribosylhydrolase 3</fullName>
    </alternativeName>
    <alternativeName>
        <fullName evidence="9">O-acetyl-ADP-ribose deacetylase ARH3</fullName>
    </alternativeName>
    <alternativeName>
        <fullName evidence="10">Poly(ADP-ribose) glycohydrolase ARH3</fullName>
    </alternativeName>
    <alternativeName>
        <fullName evidence="8">[Protein ADP-ribosylarginine] hydrolase-like protein 2</fullName>
    </alternativeName>
    <alternativeName>
        <fullName evidence="7">[Protein ADP-ribosylserine] hydrolase</fullName>
    </alternativeName>
</protein>